<keyword evidence="1 5" id="KW-0768">Sushi</keyword>
<dbReference type="STRING" id="41447.ENSSDUP00000025522"/>
<organism evidence="10 11">
    <name type="scientific">Seriola dumerili</name>
    <name type="common">Greater amberjack</name>
    <name type="synonym">Caranx dumerili</name>
    <dbReference type="NCBI Taxonomy" id="41447"/>
    <lineage>
        <taxon>Eukaryota</taxon>
        <taxon>Metazoa</taxon>
        <taxon>Chordata</taxon>
        <taxon>Craniata</taxon>
        <taxon>Vertebrata</taxon>
        <taxon>Euteleostomi</taxon>
        <taxon>Actinopterygii</taxon>
        <taxon>Neopterygii</taxon>
        <taxon>Teleostei</taxon>
        <taxon>Neoteleostei</taxon>
        <taxon>Acanthomorphata</taxon>
        <taxon>Carangaria</taxon>
        <taxon>Carangiformes</taxon>
        <taxon>Carangidae</taxon>
        <taxon>Seriola</taxon>
    </lineage>
</organism>
<evidence type="ECO:0000256" key="1">
    <source>
        <dbReference type="ARBA" id="ARBA00022659"/>
    </source>
</evidence>
<dbReference type="Proteomes" id="UP000261420">
    <property type="component" value="Unplaced"/>
</dbReference>
<feature type="disulfide bond" evidence="5">
    <location>
        <begin position="177"/>
        <end position="204"/>
    </location>
</feature>
<dbReference type="SUPFAM" id="SSF57535">
    <property type="entry name" value="Complement control module/SCR domain"/>
    <property type="match status" value="3"/>
</dbReference>
<evidence type="ECO:0000256" key="4">
    <source>
        <dbReference type="ARBA" id="ARBA00023180"/>
    </source>
</evidence>
<dbReference type="GeneID" id="111233561"/>
<dbReference type="AlphaFoldDB" id="A0A3B4V4L3"/>
<comment type="caution">
    <text evidence="5">Lacks conserved residue(s) required for the propagation of feature annotation.</text>
</comment>
<keyword evidence="7" id="KW-0812">Transmembrane</keyword>
<keyword evidence="7" id="KW-1133">Transmembrane helix</keyword>
<dbReference type="PANTHER" id="PTHR19325:SF569">
    <property type="entry name" value="COMPLEMENT COMPONENT 4 BINDING PROTEIN, SECRETORY-RELATED"/>
    <property type="match status" value="1"/>
</dbReference>
<dbReference type="Ensembl" id="ENSSDUT00000025990.1">
    <property type="protein sequence ID" value="ENSSDUP00000025522.1"/>
    <property type="gene ID" value="ENSSDUG00000018524.1"/>
</dbReference>
<dbReference type="OMA" id="PTCTEIF"/>
<dbReference type="Pfam" id="PF00084">
    <property type="entry name" value="Sushi"/>
    <property type="match status" value="3"/>
</dbReference>
<feature type="transmembrane region" description="Helical" evidence="7">
    <location>
        <begin position="298"/>
        <end position="319"/>
    </location>
</feature>
<proteinExistence type="predicted"/>
<feature type="chain" id="PRO_5017449624" evidence="8">
    <location>
        <begin position="27"/>
        <end position="346"/>
    </location>
</feature>
<feature type="signal peptide" evidence="8">
    <location>
        <begin position="1"/>
        <end position="26"/>
    </location>
</feature>
<reference evidence="10" key="2">
    <citation type="submission" date="2025-09" db="UniProtKB">
        <authorList>
            <consortium name="Ensembl"/>
        </authorList>
    </citation>
    <scope>IDENTIFICATION</scope>
</reference>
<feature type="compositionally biased region" description="Low complexity" evidence="6">
    <location>
        <begin position="222"/>
        <end position="258"/>
    </location>
</feature>
<feature type="domain" description="Sushi" evidence="9">
    <location>
        <begin position="146"/>
        <end position="206"/>
    </location>
</feature>
<keyword evidence="4" id="KW-0325">Glycoprotein</keyword>
<evidence type="ECO:0000256" key="8">
    <source>
        <dbReference type="SAM" id="SignalP"/>
    </source>
</evidence>
<dbReference type="InterPro" id="IPR000436">
    <property type="entry name" value="Sushi_SCR_CCP_dom"/>
</dbReference>
<evidence type="ECO:0000259" key="9">
    <source>
        <dbReference type="PROSITE" id="PS50923"/>
    </source>
</evidence>
<evidence type="ECO:0000256" key="3">
    <source>
        <dbReference type="ARBA" id="ARBA00023157"/>
    </source>
</evidence>
<evidence type="ECO:0000256" key="5">
    <source>
        <dbReference type="PROSITE-ProRule" id="PRU00302"/>
    </source>
</evidence>
<protein>
    <submittedName>
        <fullName evidence="10">CD55 molecule (Cromer blood group)</fullName>
    </submittedName>
</protein>
<feature type="domain" description="Sushi" evidence="9">
    <location>
        <begin position="26"/>
        <end position="88"/>
    </location>
</feature>
<feature type="domain" description="Sushi" evidence="9">
    <location>
        <begin position="89"/>
        <end position="145"/>
    </location>
</feature>
<dbReference type="PROSITE" id="PS50923">
    <property type="entry name" value="SUSHI"/>
    <property type="match status" value="3"/>
</dbReference>
<evidence type="ECO:0000256" key="7">
    <source>
        <dbReference type="SAM" id="Phobius"/>
    </source>
</evidence>
<dbReference type="SMART" id="SM00032">
    <property type="entry name" value="CCP"/>
    <property type="match status" value="3"/>
</dbReference>
<dbReference type="InterPro" id="IPR050350">
    <property type="entry name" value="Compl-Cell_Adhes-Reg"/>
</dbReference>
<evidence type="ECO:0000256" key="2">
    <source>
        <dbReference type="ARBA" id="ARBA00022737"/>
    </source>
</evidence>
<keyword evidence="3 5" id="KW-1015">Disulfide bond</keyword>
<dbReference type="RefSeq" id="XP_022617125.1">
    <property type="nucleotide sequence ID" value="XM_022761404.1"/>
</dbReference>
<feature type="region of interest" description="Disordered" evidence="6">
    <location>
        <begin position="222"/>
        <end position="261"/>
    </location>
</feature>
<keyword evidence="11" id="KW-1185">Reference proteome</keyword>
<keyword evidence="8" id="KW-0732">Signal</keyword>
<keyword evidence="7" id="KW-0472">Membrane</keyword>
<dbReference type="CDD" id="cd00033">
    <property type="entry name" value="CCP"/>
    <property type="match status" value="3"/>
</dbReference>
<reference evidence="10" key="1">
    <citation type="submission" date="2025-08" db="UniProtKB">
        <authorList>
            <consortium name="Ensembl"/>
        </authorList>
    </citation>
    <scope>IDENTIFICATION</scope>
</reference>
<accession>A0A3B4V4L3</accession>
<dbReference type="KEGG" id="sdu:111233561"/>
<evidence type="ECO:0000256" key="6">
    <source>
        <dbReference type="SAM" id="MobiDB-lite"/>
    </source>
</evidence>
<feature type="disulfide bond" evidence="5">
    <location>
        <begin position="59"/>
        <end position="86"/>
    </location>
</feature>
<dbReference type="InterPro" id="IPR035976">
    <property type="entry name" value="Sushi/SCR/CCP_sf"/>
</dbReference>
<evidence type="ECO:0000313" key="10">
    <source>
        <dbReference type="Ensembl" id="ENSSDUP00000025522.1"/>
    </source>
</evidence>
<dbReference type="PANTHER" id="PTHR19325">
    <property type="entry name" value="COMPLEMENT COMPONENT-RELATED SUSHI DOMAIN-CONTAINING"/>
    <property type="match status" value="1"/>
</dbReference>
<dbReference type="GeneTree" id="ENSGT00940000161110"/>
<name>A0A3B4V4L3_SERDU</name>
<feature type="disulfide bond" evidence="5">
    <location>
        <begin position="148"/>
        <end position="191"/>
    </location>
</feature>
<dbReference type="Gene3D" id="2.10.70.10">
    <property type="entry name" value="Complement Module, domain 1"/>
    <property type="match status" value="3"/>
</dbReference>
<sequence length="346" mass="37375">MDFSLDTCGRRRCLLLLYLFVLEAAANCPNPEGRENIVLTTEALLVNTFPEGIGVTLECANGYVIESGSGVISCTDGKWTEPDLICKKKDCGPPQPQPHMSFDTSDGTLFGAVIKVICDKGYEISGLSHKHCFSKGWNGKSTCEIVTCEEPAEVTNGRSLWDGQGEPEYGQVITFVCDEGYNLVGHDSIMCNENGEYNFEPPKCQGVTTEDRITTTIVTTTAPPTQAASTSTASSATSTAQQDKNVTTSATPTVSPSARGGRDIFTAEDKATTANVTPTTSFQDKHDGTVITNSDTGYVNVIASVIGISLVSCIVVYFLHKFLLRKKGSYDTREDLKPELLQFQNL</sequence>
<keyword evidence="2" id="KW-0677">Repeat</keyword>
<evidence type="ECO:0000313" key="11">
    <source>
        <dbReference type="Proteomes" id="UP000261420"/>
    </source>
</evidence>